<keyword evidence="4 9" id="KW-0808">Transferase</keyword>
<accession>A0AAW0F314</accession>
<comment type="pathway">
    <text evidence="1 9">Carbohydrate acid metabolism; D-gluconate degradation.</text>
</comment>
<reference evidence="10 11" key="1">
    <citation type="journal article" date="2021" name="MBio">
        <title>A New Model Trypanosomatid, Novymonas esmeraldas: Genomic Perception of Its 'Candidatus Pandoraea novymonadis' Endosymbiont.</title>
        <authorList>
            <person name="Zakharova A."/>
            <person name="Saura A."/>
            <person name="Butenko A."/>
            <person name="Podesvova L."/>
            <person name="Warmusova S."/>
            <person name="Kostygov A.Y."/>
            <person name="Nenarokova A."/>
            <person name="Lukes J."/>
            <person name="Opperdoes F.R."/>
            <person name="Yurchenko V."/>
        </authorList>
    </citation>
    <scope>NUCLEOTIDE SEQUENCE [LARGE SCALE GENOMIC DNA]</scope>
    <source>
        <strain evidence="10 11">E262AT.01</strain>
    </source>
</reference>
<dbReference type="GO" id="GO:0005737">
    <property type="term" value="C:cytoplasm"/>
    <property type="evidence" value="ECO:0007669"/>
    <property type="project" value="TreeGrafter"/>
</dbReference>
<dbReference type="GO" id="GO:0005975">
    <property type="term" value="P:carbohydrate metabolic process"/>
    <property type="evidence" value="ECO:0007669"/>
    <property type="project" value="InterPro"/>
</dbReference>
<dbReference type="PANTHER" id="PTHR43442">
    <property type="entry name" value="GLUCONOKINASE-RELATED"/>
    <property type="match status" value="1"/>
</dbReference>
<evidence type="ECO:0000256" key="6">
    <source>
        <dbReference type="ARBA" id="ARBA00022777"/>
    </source>
</evidence>
<protein>
    <recommendedName>
        <fullName evidence="3 9">Gluconokinase</fullName>
        <ecNumber evidence="3 9">2.7.1.12</ecNumber>
    </recommendedName>
</protein>
<evidence type="ECO:0000313" key="11">
    <source>
        <dbReference type="Proteomes" id="UP001430356"/>
    </source>
</evidence>
<dbReference type="InterPro" id="IPR027417">
    <property type="entry name" value="P-loop_NTPase"/>
</dbReference>
<sequence length="191" mass="20576">MPREVTAVVVCGPSGVGKTTIGQELAALLHCPFKEGDDYHSDANREKMRSGVPLTDEDRAPWLRRLEAEVIQPCRGRGSVSVVLACSALRRCYRDVLRGTDRCETDEAAAAMLQHTQVFFLLLSGEASVVEERLKARQGHFMPASLLTSQLAALEALQPTELGATADLADPPELIVQKAANLIHIAAASSS</sequence>
<evidence type="ECO:0000313" key="10">
    <source>
        <dbReference type="EMBL" id="KAK7200957.1"/>
    </source>
</evidence>
<evidence type="ECO:0000256" key="2">
    <source>
        <dbReference type="ARBA" id="ARBA00008420"/>
    </source>
</evidence>
<keyword evidence="6 9" id="KW-0418">Kinase</keyword>
<evidence type="ECO:0000256" key="7">
    <source>
        <dbReference type="ARBA" id="ARBA00022840"/>
    </source>
</evidence>
<dbReference type="EC" id="2.7.1.12" evidence="3 9"/>
<evidence type="ECO:0000256" key="3">
    <source>
        <dbReference type="ARBA" id="ARBA00012054"/>
    </source>
</evidence>
<keyword evidence="11" id="KW-1185">Reference proteome</keyword>
<proteinExistence type="inferred from homology"/>
<dbReference type="AlphaFoldDB" id="A0AAW0F314"/>
<gene>
    <name evidence="10" type="ORF">NESM_000154800</name>
</gene>
<dbReference type="InterPro" id="IPR006001">
    <property type="entry name" value="Therm_gnt_kin"/>
</dbReference>
<comment type="catalytic activity">
    <reaction evidence="8 9">
        <text>D-gluconate + ATP = 6-phospho-D-gluconate + ADP + H(+)</text>
        <dbReference type="Rhea" id="RHEA:19433"/>
        <dbReference type="ChEBI" id="CHEBI:15378"/>
        <dbReference type="ChEBI" id="CHEBI:18391"/>
        <dbReference type="ChEBI" id="CHEBI:30616"/>
        <dbReference type="ChEBI" id="CHEBI:58759"/>
        <dbReference type="ChEBI" id="CHEBI:456216"/>
        <dbReference type="EC" id="2.7.1.12"/>
    </reaction>
</comment>
<evidence type="ECO:0000256" key="9">
    <source>
        <dbReference type="RuleBase" id="RU363066"/>
    </source>
</evidence>
<dbReference type="Gene3D" id="3.40.50.300">
    <property type="entry name" value="P-loop containing nucleotide triphosphate hydrolases"/>
    <property type="match status" value="1"/>
</dbReference>
<dbReference type="Pfam" id="PF01202">
    <property type="entry name" value="SKI"/>
    <property type="match status" value="1"/>
</dbReference>
<evidence type="ECO:0000256" key="4">
    <source>
        <dbReference type="ARBA" id="ARBA00022679"/>
    </source>
</evidence>
<dbReference type="EMBL" id="JAECZO010000010">
    <property type="protein sequence ID" value="KAK7200957.1"/>
    <property type="molecule type" value="Genomic_DNA"/>
</dbReference>
<comment type="similarity">
    <text evidence="2 9">Belongs to the gluconokinase GntK/GntV family.</text>
</comment>
<evidence type="ECO:0000256" key="5">
    <source>
        <dbReference type="ARBA" id="ARBA00022741"/>
    </source>
</evidence>
<evidence type="ECO:0000256" key="1">
    <source>
        <dbReference type="ARBA" id="ARBA00004875"/>
    </source>
</evidence>
<keyword evidence="5 9" id="KW-0547">Nucleotide-binding</keyword>
<dbReference type="CDD" id="cd02021">
    <property type="entry name" value="GntK"/>
    <property type="match status" value="1"/>
</dbReference>
<organism evidence="10 11">
    <name type="scientific">Novymonas esmeraldas</name>
    <dbReference type="NCBI Taxonomy" id="1808958"/>
    <lineage>
        <taxon>Eukaryota</taxon>
        <taxon>Discoba</taxon>
        <taxon>Euglenozoa</taxon>
        <taxon>Kinetoplastea</taxon>
        <taxon>Metakinetoplastina</taxon>
        <taxon>Trypanosomatida</taxon>
        <taxon>Trypanosomatidae</taxon>
        <taxon>Novymonas</taxon>
    </lineage>
</organism>
<keyword evidence="7 9" id="KW-0067">ATP-binding</keyword>
<evidence type="ECO:0000256" key="8">
    <source>
        <dbReference type="ARBA" id="ARBA00048090"/>
    </source>
</evidence>
<dbReference type="PANTHER" id="PTHR43442:SF3">
    <property type="entry name" value="GLUCONOKINASE-RELATED"/>
    <property type="match status" value="1"/>
</dbReference>
<dbReference type="FunFam" id="3.40.50.300:FF:000522">
    <property type="entry name" value="Gluconokinase"/>
    <property type="match status" value="1"/>
</dbReference>
<dbReference type="SUPFAM" id="SSF52540">
    <property type="entry name" value="P-loop containing nucleoside triphosphate hydrolases"/>
    <property type="match status" value="1"/>
</dbReference>
<dbReference type="NCBIfam" id="TIGR01313">
    <property type="entry name" value="therm_gnt_kin"/>
    <property type="match status" value="1"/>
</dbReference>
<dbReference type="Proteomes" id="UP001430356">
    <property type="component" value="Unassembled WGS sequence"/>
</dbReference>
<name>A0AAW0F314_9TRYP</name>
<comment type="caution">
    <text evidence="10">The sequence shown here is derived from an EMBL/GenBank/DDBJ whole genome shotgun (WGS) entry which is preliminary data.</text>
</comment>
<dbReference type="GO" id="GO:0046316">
    <property type="term" value="F:gluconokinase activity"/>
    <property type="evidence" value="ECO:0007669"/>
    <property type="project" value="UniProtKB-EC"/>
</dbReference>
<dbReference type="GO" id="GO:0005524">
    <property type="term" value="F:ATP binding"/>
    <property type="evidence" value="ECO:0007669"/>
    <property type="project" value="UniProtKB-KW"/>
</dbReference>
<dbReference type="InterPro" id="IPR031322">
    <property type="entry name" value="Shikimate/glucono_kinase"/>
</dbReference>